<dbReference type="PANTHER" id="PTHR35811">
    <property type="entry name" value="SLR1870 PROTEIN"/>
    <property type="match status" value="1"/>
</dbReference>
<reference evidence="2 3" key="1">
    <citation type="submission" date="2021-02" db="EMBL/GenBank/DDBJ databases">
        <title>Complete genome of Desulfoluna sp. strain ASN36.</title>
        <authorList>
            <person name="Takahashi A."/>
            <person name="Kojima H."/>
            <person name="Fukui M."/>
        </authorList>
    </citation>
    <scope>NUCLEOTIDE SEQUENCE [LARGE SCALE GENOMIC DNA]</scope>
    <source>
        <strain evidence="2 3">ASN36</strain>
    </source>
</reference>
<dbReference type="PANTHER" id="PTHR35811:SF1">
    <property type="entry name" value="HTH OST-TYPE DOMAIN-CONTAINING PROTEIN"/>
    <property type="match status" value="1"/>
</dbReference>
<dbReference type="CDD" id="cd11297">
    <property type="entry name" value="PIN_LabA-like_N_1"/>
    <property type="match status" value="1"/>
</dbReference>
<dbReference type="Pfam" id="PF01936">
    <property type="entry name" value="NYN"/>
    <property type="match status" value="1"/>
</dbReference>
<dbReference type="Pfam" id="PF12872">
    <property type="entry name" value="OST-HTH"/>
    <property type="match status" value="1"/>
</dbReference>
<feature type="domain" description="HTH OST-type" evidence="1">
    <location>
        <begin position="158"/>
        <end position="231"/>
    </location>
</feature>
<dbReference type="Proteomes" id="UP001320148">
    <property type="component" value="Chromosome"/>
</dbReference>
<proteinExistence type="predicted"/>
<gene>
    <name evidence="2" type="ORF">DSLASN_07690</name>
</gene>
<evidence type="ECO:0000259" key="1">
    <source>
        <dbReference type="PROSITE" id="PS51644"/>
    </source>
</evidence>
<dbReference type="InterPro" id="IPR021139">
    <property type="entry name" value="NYN"/>
</dbReference>
<sequence>MAETKNIALLIDADNSPASSIQKIFFELARHGKVNIRRAYGNWTSSYLKGWEAVLQDHAIQPIQQYDLTKGKNATDIAIALDAMDILYTKQVDTFCIVTSDCDFTPLATRLLSDGKSVIGFGERKTPSVFVNACSRFLFLDDEAEKNIDKSKTNELRCDTNLMNILRDAIAGTENDNGWARLSNVGTHISNHASFDARNYGYSRLSDLIDAIGLFELKRDQGMHFVVRDSRKKH</sequence>
<keyword evidence="3" id="KW-1185">Reference proteome</keyword>
<dbReference type="Gene3D" id="3.30.420.610">
    <property type="entry name" value="LOTUS domain-like"/>
    <property type="match status" value="1"/>
</dbReference>
<organism evidence="2 3">
    <name type="scientific">Desulfoluna limicola</name>
    <dbReference type="NCBI Taxonomy" id="2810562"/>
    <lineage>
        <taxon>Bacteria</taxon>
        <taxon>Pseudomonadati</taxon>
        <taxon>Thermodesulfobacteriota</taxon>
        <taxon>Desulfobacteria</taxon>
        <taxon>Desulfobacterales</taxon>
        <taxon>Desulfolunaceae</taxon>
        <taxon>Desulfoluna</taxon>
    </lineage>
</organism>
<dbReference type="Gene3D" id="3.40.50.1010">
    <property type="entry name" value="5'-nuclease"/>
    <property type="match status" value="1"/>
</dbReference>
<dbReference type="RefSeq" id="WP_422862239.1">
    <property type="nucleotide sequence ID" value="NZ_AP024488.1"/>
</dbReference>
<dbReference type="InterPro" id="IPR041966">
    <property type="entry name" value="LOTUS-like"/>
</dbReference>
<name>A0ABM7PC66_9BACT</name>
<evidence type="ECO:0000313" key="3">
    <source>
        <dbReference type="Proteomes" id="UP001320148"/>
    </source>
</evidence>
<dbReference type="CDD" id="cd10146">
    <property type="entry name" value="LabA_like_C"/>
    <property type="match status" value="1"/>
</dbReference>
<dbReference type="PROSITE" id="PS51644">
    <property type="entry name" value="HTH_OST"/>
    <property type="match status" value="1"/>
</dbReference>
<dbReference type="InterPro" id="IPR025605">
    <property type="entry name" value="OST-HTH/LOTUS_dom"/>
</dbReference>
<dbReference type="EMBL" id="AP024488">
    <property type="protein sequence ID" value="BCS95137.1"/>
    <property type="molecule type" value="Genomic_DNA"/>
</dbReference>
<protein>
    <recommendedName>
        <fullName evidence="1">HTH OST-type domain-containing protein</fullName>
    </recommendedName>
</protein>
<accession>A0ABM7PC66</accession>
<evidence type="ECO:0000313" key="2">
    <source>
        <dbReference type="EMBL" id="BCS95137.1"/>
    </source>
</evidence>